<reference evidence="5 6" key="2">
    <citation type="journal article" date="2021" name="Curr. Genet.">
        <title>Genetic response to nitrogen starvation in the aggressive Eucalyptus foliar pathogen Teratosphaeria destructans.</title>
        <authorList>
            <person name="Havenga M."/>
            <person name="Wingfield B.D."/>
            <person name="Wingfield M.J."/>
            <person name="Dreyer L.L."/>
            <person name="Roets F."/>
            <person name="Aylward J."/>
        </authorList>
    </citation>
    <scope>NUCLEOTIDE SEQUENCE [LARGE SCALE GENOMIC DNA]</scope>
    <source>
        <strain evidence="5">CMW44962</strain>
    </source>
</reference>
<reference evidence="5 6" key="1">
    <citation type="journal article" date="2018" name="IMA Fungus">
        <title>IMA Genome-F 10: Nine draft genome sequences of Claviceps purpurea s.lat., including C. arundinis, C. humidiphila, and C. cf. spartinae, pseudomolecules for the pitch canker pathogen Fusarium circinatum, draft genome of Davidsoniella eucalypti, Grosmannia galeiformis, Quambalaria eucalypti, and Teratosphaeria destructans.</title>
        <authorList>
            <person name="Wingfield B.D."/>
            <person name="Liu M."/>
            <person name="Nguyen H.D."/>
            <person name="Lane F.A."/>
            <person name="Morgan S.W."/>
            <person name="De Vos L."/>
            <person name="Wilken P.M."/>
            <person name="Duong T.A."/>
            <person name="Aylward J."/>
            <person name="Coetzee M.P."/>
            <person name="Dadej K."/>
            <person name="De Beer Z.W."/>
            <person name="Findlay W."/>
            <person name="Havenga M."/>
            <person name="Kolarik M."/>
            <person name="Menzies J.G."/>
            <person name="Naidoo K."/>
            <person name="Pochopski O."/>
            <person name="Shoukouhi P."/>
            <person name="Santana Q.C."/>
            <person name="Seifert K.A."/>
            <person name="Soal N."/>
            <person name="Steenkamp E.T."/>
            <person name="Tatham C.T."/>
            <person name="van der Nest M.A."/>
            <person name="Wingfield M.J."/>
        </authorList>
    </citation>
    <scope>NUCLEOTIDE SEQUENCE [LARGE SCALE GENOMIC DNA]</scope>
    <source>
        <strain evidence="5">CMW44962</strain>
    </source>
</reference>
<dbReference type="PROSITE" id="PS51585">
    <property type="entry name" value="SAM_MT_TPMT"/>
    <property type="match status" value="1"/>
</dbReference>
<keyword evidence="1" id="KW-0597">Phosphoprotein</keyword>
<keyword evidence="3" id="KW-0808">Transferase</keyword>
<dbReference type="GO" id="GO:0032259">
    <property type="term" value="P:methylation"/>
    <property type="evidence" value="ECO:0007669"/>
    <property type="project" value="UniProtKB-KW"/>
</dbReference>
<evidence type="ECO:0000256" key="3">
    <source>
        <dbReference type="ARBA" id="ARBA00022679"/>
    </source>
</evidence>
<evidence type="ECO:0000256" key="2">
    <source>
        <dbReference type="ARBA" id="ARBA00022603"/>
    </source>
</evidence>
<dbReference type="OrthoDB" id="276151at2759"/>
<comment type="caution">
    <text evidence="5">The sequence shown here is derived from an EMBL/GenBank/DDBJ whole genome shotgun (WGS) entry which is preliminary data.</text>
</comment>
<sequence>MSDAPARLQEHFSKIAPENHTDGWDAMWQERVTPWDRRQPSPALVETLNEHAALIASASESKDGSQRKRALVPGCGRGYDVSLFAAYGYDAYGLDVSPTALEAAKLEQSDANAANKYPVHNELLGRGQVKFVLGNFFTDDFLAQTGGQQFDLIYDYTFLCALPRELRPKWARRMRDLLAPAGRLICLEFPLHKPPNMPGPPHGLSKELYEALLKAPGREVDYGEDGRVVLDVGVTPAEGALTRLDRWRPIKTHEVGKESDHVSVWAHQ</sequence>
<dbReference type="AlphaFoldDB" id="A0A9W7SL56"/>
<evidence type="ECO:0000313" key="6">
    <source>
        <dbReference type="Proteomes" id="UP001138500"/>
    </source>
</evidence>
<dbReference type="Gene3D" id="3.40.50.150">
    <property type="entry name" value="Vaccinia Virus protein VP39"/>
    <property type="match status" value="1"/>
</dbReference>
<evidence type="ECO:0000256" key="4">
    <source>
        <dbReference type="ARBA" id="ARBA00022691"/>
    </source>
</evidence>
<organism evidence="5 6">
    <name type="scientific">Teratosphaeria destructans</name>
    <dbReference type="NCBI Taxonomy" id="418781"/>
    <lineage>
        <taxon>Eukaryota</taxon>
        <taxon>Fungi</taxon>
        <taxon>Dikarya</taxon>
        <taxon>Ascomycota</taxon>
        <taxon>Pezizomycotina</taxon>
        <taxon>Dothideomycetes</taxon>
        <taxon>Dothideomycetidae</taxon>
        <taxon>Mycosphaerellales</taxon>
        <taxon>Teratosphaeriaceae</taxon>
        <taxon>Teratosphaeria</taxon>
    </lineage>
</organism>
<name>A0A9W7SL56_9PEZI</name>
<dbReference type="InterPro" id="IPR008854">
    <property type="entry name" value="TPMT"/>
</dbReference>
<keyword evidence="6" id="KW-1185">Reference proteome</keyword>
<evidence type="ECO:0000256" key="1">
    <source>
        <dbReference type="ARBA" id="ARBA00022553"/>
    </source>
</evidence>
<keyword evidence="4" id="KW-0949">S-adenosyl-L-methionine</keyword>
<dbReference type="Proteomes" id="UP001138500">
    <property type="component" value="Unassembled WGS sequence"/>
</dbReference>
<dbReference type="CDD" id="cd02440">
    <property type="entry name" value="AdoMet_MTases"/>
    <property type="match status" value="1"/>
</dbReference>
<dbReference type="PANTHER" id="PTHR32183">
    <property type="match status" value="1"/>
</dbReference>
<accession>A0A9W7SL56</accession>
<dbReference type="Pfam" id="PF05724">
    <property type="entry name" value="TPMT"/>
    <property type="match status" value="1"/>
</dbReference>
<dbReference type="PANTHER" id="PTHR32183:SF6">
    <property type="entry name" value="CYSTEINE SULFINATE DESULFINASE_CYSTEINE DESULFURASE AND RELATED ENZYMES"/>
    <property type="match status" value="1"/>
</dbReference>
<proteinExistence type="predicted"/>
<dbReference type="SUPFAM" id="SSF53335">
    <property type="entry name" value="S-adenosyl-L-methionine-dependent methyltransferases"/>
    <property type="match status" value="1"/>
</dbReference>
<dbReference type="InterPro" id="IPR029063">
    <property type="entry name" value="SAM-dependent_MTases_sf"/>
</dbReference>
<gene>
    <name evidence="5" type="ORF">Tdes44962_MAKER04874</name>
</gene>
<dbReference type="EMBL" id="RIBY02002245">
    <property type="protein sequence ID" value="KAH9821977.1"/>
    <property type="molecule type" value="Genomic_DNA"/>
</dbReference>
<keyword evidence="2 5" id="KW-0489">Methyltransferase</keyword>
<dbReference type="GO" id="GO:0008757">
    <property type="term" value="F:S-adenosylmethionine-dependent methyltransferase activity"/>
    <property type="evidence" value="ECO:0007669"/>
    <property type="project" value="InterPro"/>
</dbReference>
<evidence type="ECO:0000313" key="5">
    <source>
        <dbReference type="EMBL" id="KAH9821977.1"/>
    </source>
</evidence>
<protein>
    <submittedName>
        <fullName evidence="5">Thiol methyltransferase 2</fullName>
    </submittedName>
</protein>